<comment type="caution">
    <text evidence="2">The sequence shown here is derived from an EMBL/GenBank/DDBJ whole genome shotgun (WGS) entry which is preliminary data.</text>
</comment>
<organism evidence="2 3">
    <name type="scientific">Bacteroides pyogenes JCM 6292</name>
    <dbReference type="NCBI Taxonomy" id="1235809"/>
    <lineage>
        <taxon>Bacteria</taxon>
        <taxon>Pseudomonadati</taxon>
        <taxon>Bacteroidota</taxon>
        <taxon>Bacteroidia</taxon>
        <taxon>Bacteroidales</taxon>
        <taxon>Bacteroidaceae</taxon>
        <taxon>Bacteroides</taxon>
    </lineage>
</organism>
<protein>
    <recommendedName>
        <fullName evidence="4">Large polyvalent protein-associated domain-containing protein</fullName>
    </recommendedName>
</protein>
<evidence type="ECO:0000313" key="3">
    <source>
        <dbReference type="Proteomes" id="UP000018861"/>
    </source>
</evidence>
<reference evidence="2 3" key="1">
    <citation type="journal article" date="2014" name="Genome Announc.">
        <title>Draft Genome Sequences of Three Strains of Bacteroides pyogenes Isolated from a Cat and Swine.</title>
        <authorList>
            <person name="Sakamoto M."/>
            <person name="Oshima K."/>
            <person name="Suda W."/>
            <person name="Kitamura K."/>
            <person name="Iida T."/>
            <person name="Hattori M."/>
            <person name="Ohkuma M."/>
        </authorList>
    </citation>
    <scope>NUCLEOTIDE SEQUENCE [LARGE SCALE GENOMIC DNA]</scope>
    <source>
        <strain evidence="2 3">JCM 6292</strain>
    </source>
</reference>
<sequence>MAKRQKATRFSIQAFDNAHYKTTEQYTRAVDALFDSTTKAISQAAAKGKYDPEKPFSFDDYPGVKSVMQDVTTQLANRLTTTIETGARKQWLFACKKNDGFIASIMDTSKLSKARLNKMQDQNLDALKAFQVRKVEGLNLSERVWRYVGQYREQMETALDAGLGEGRSAQQLARDVKQNLKDPNRLFRRVRDKRGNLVLSKAAKAFHPGRGVYRSSVKNAQRLTRSEINMAYRESDWQRWQSLDFVVGFEVIRSNHEPLCECKTCERLVGRYPKTFKFKGWHPQCMCYAVPILMDEETFDENELGDLKAALRGTTYKHREAANVVPDVPQGFKDWVKDHIDAQKNWASTPYFIKDNFKDGKLSEGLKIDLPKQTVQVDVLAPYQTQIAQARQQATKWGLSVQLTMLEKYVADKDISSIQSRVATIQSKTMQMEQADADIRRKCAEWGLNTYPLDEAMRNPDSKNILAKMAELETRVFDAEKEYKQFISDANKAVIEARKCKGIDISGMLADIATITGDKREWVVAKASYKKALQEFLYKISNAKGVMPISSQMPNELKAKSTYLNGEDYTFDKDFFDLIDPNKPIRLEILDSDSGSYSSYGGDLVHIAGKKRNANSSWETKAVIYHEYGHCIDAQRALWTDSKLIDMRNAQIKMLKKKGEYTVYERKWNHKDGGWYHERVTKTMPMVEYIDTKLQQLQEKILGMKEDVFQKRGITKWDAIEQIGSTRDTIKSLVVKYGSGHTTSYFKKTRMSETEYLAHAFENTFLGNRVFQKYLPDIYNEMIAYIRALKPI</sequence>
<accession>W4P481</accession>
<proteinExistence type="predicted"/>
<dbReference type="AlphaFoldDB" id="W4P481"/>
<keyword evidence="1" id="KW-0175">Coiled coil</keyword>
<feature type="coiled-coil region" evidence="1">
    <location>
        <begin position="462"/>
        <end position="489"/>
    </location>
</feature>
<evidence type="ECO:0000313" key="2">
    <source>
        <dbReference type="EMBL" id="GAE14606.1"/>
    </source>
</evidence>
<name>W4P481_9BACE</name>
<dbReference type="Proteomes" id="UP000018861">
    <property type="component" value="Unassembled WGS sequence"/>
</dbReference>
<dbReference type="EMBL" id="BAIQ01000005">
    <property type="protein sequence ID" value="GAE14606.1"/>
    <property type="molecule type" value="Genomic_DNA"/>
</dbReference>
<evidence type="ECO:0008006" key="4">
    <source>
        <dbReference type="Google" id="ProtNLM"/>
    </source>
</evidence>
<gene>
    <name evidence="2" type="ORF">JCM6292_768</name>
</gene>
<evidence type="ECO:0000256" key="1">
    <source>
        <dbReference type="SAM" id="Coils"/>
    </source>
</evidence>